<dbReference type="Gene3D" id="3.30.1360.170">
    <property type="match status" value="1"/>
</dbReference>
<comment type="function">
    <text evidence="1">Catalyzes the reductive methylation of 2'-deoxyuridine-5'-monophosphate (dUMP) to 2'-deoxythymidine-5'-monophosphate (dTMP) while utilizing 5,10-methylenetetrahydrofolate (mTHF) as the methyl donor, and NADPH and FADH(2) as the reductant.</text>
</comment>
<evidence type="ECO:0000256" key="2">
    <source>
        <dbReference type="SAM" id="MobiDB-lite"/>
    </source>
</evidence>
<keyword evidence="1" id="KW-0521">NADP</keyword>
<feature type="binding site" evidence="1">
    <location>
        <position position="218"/>
    </location>
    <ligand>
        <name>FAD</name>
        <dbReference type="ChEBI" id="CHEBI:57692"/>
        <note>ligand shared between neighboring subunits</note>
    </ligand>
</feature>
<evidence type="ECO:0000313" key="3">
    <source>
        <dbReference type="EMBL" id="GBQ85156.1"/>
    </source>
</evidence>
<comment type="subunit">
    <text evidence="1">Homotetramer.</text>
</comment>
<keyword evidence="1" id="KW-0489">Methyltransferase</keyword>
<accession>A0ABQ0PZ39</accession>
<dbReference type="InterPro" id="IPR036098">
    <property type="entry name" value="Thymidylate_synthase_ThyX_sf"/>
</dbReference>
<keyword evidence="1" id="KW-0545">Nucleotide biosynthesis</keyword>
<sequence length="417" mass="46379">MNEHANFRGIGINPAQKVDDGSYIGGGACTPDLSNEVTDGGSVAPRNGLKSPSNLDVTAGAAQQTDAAPVVHDGAIFTPIGGGKVGREGAPSITGDMDGVTVMKNLGLTPIQGEKFAHQARVSSPQMDDILGLGWPVLDHGFVRVVDYMGNEGAIVQAARVSYGIGTQSVYEDRGLLRYLMRHRHSSPFEMCEIKFHIKLPIFIARQWIRHRMASVNEYSARYSILANEFYLPAPEHIATQSKSNKQGRGERVAPEVALEVIDLLKADAERNYKNYEDMINPEGDKQLARELARINLTLNTYTEWYWKIDLHNLLHFLRLRVDGHAQFEIRAYAEVILKILMAWAPNVHEAWEDYAFYAHTFSRQEMSVVRLITEIAVNAGLTRPEVLDMARENGLSSREVRIFADAVFSDPKMVTA</sequence>
<gene>
    <name evidence="1" type="primary">thyX</name>
    <name evidence="3" type="ORF">AA14337_3007</name>
</gene>
<dbReference type="NCBIfam" id="TIGR02170">
    <property type="entry name" value="thyX"/>
    <property type="match status" value="1"/>
</dbReference>
<dbReference type="Proteomes" id="UP001065047">
    <property type="component" value="Unassembled WGS sequence"/>
</dbReference>
<feature type="binding site" evidence="1">
    <location>
        <position position="316"/>
    </location>
    <ligand>
        <name>FAD</name>
        <dbReference type="ChEBI" id="CHEBI:57692"/>
        <note>ligand shared between neighboring subunits</note>
    </ligand>
</feature>
<dbReference type="Pfam" id="PF02511">
    <property type="entry name" value="Thy1"/>
    <property type="match status" value="1"/>
</dbReference>
<dbReference type="PANTHER" id="PTHR34934">
    <property type="entry name" value="FLAVIN-DEPENDENT THYMIDYLATE SYNTHASE"/>
    <property type="match status" value="1"/>
</dbReference>
<dbReference type="EC" id="2.1.1.148" evidence="1"/>
<keyword evidence="1" id="KW-0808">Transferase</keyword>
<dbReference type="EMBL" id="BAPF01000050">
    <property type="protein sequence ID" value="GBQ85156.1"/>
    <property type="molecule type" value="Genomic_DNA"/>
</dbReference>
<name>A0ABQ0PZ39_9PROT</name>
<dbReference type="PROSITE" id="PS51331">
    <property type="entry name" value="THYX"/>
    <property type="match status" value="1"/>
</dbReference>
<feature type="binding site" evidence="1">
    <location>
        <begin position="207"/>
        <end position="210"/>
    </location>
    <ligand>
        <name>dUMP</name>
        <dbReference type="ChEBI" id="CHEBI:246422"/>
        <note>ligand shared between dimeric partners</note>
    </ligand>
</feature>
<keyword evidence="4" id="KW-1185">Reference proteome</keyword>
<keyword evidence="1" id="KW-0274">FAD</keyword>
<dbReference type="PANTHER" id="PTHR34934:SF1">
    <property type="entry name" value="FLAVIN-DEPENDENT THYMIDYLATE SYNTHASE"/>
    <property type="match status" value="1"/>
</dbReference>
<dbReference type="CDD" id="cd20175">
    <property type="entry name" value="ThyX"/>
    <property type="match status" value="1"/>
</dbReference>
<comment type="catalytic activity">
    <reaction evidence="1">
        <text>dUMP + (6R)-5,10-methylene-5,6,7,8-tetrahydrofolate + NADPH + H(+) = dTMP + (6S)-5,6,7,8-tetrahydrofolate + NADP(+)</text>
        <dbReference type="Rhea" id="RHEA:29043"/>
        <dbReference type="ChEBI" id="CHEBI:15378"/>
        <dbReference type="ChEBI" id="CHEBI:15636"/>
        <dbReference type="ChEBI" id="CHEBI:57453"/>
        <dbReference type="ChEBI" id="CHEBI:57783"/>
        <dbReference type="ChEBI" id="CHEBI:58349"/>
        <dbReference type="ChEBI" id="CHEBI:63528"/>
        <dbReference type="ChEBI" id="CHEBI:246422"/>
        <dbReference type="EC" id="2.1.1.148"/>
    </reaction>
</comment>
<dbReference type="SUPFAM" id="SSF69796">
    <property type="entry name" value="Thymidylate synthase-complementing protein Thy1"/>
    <property type="match status" value="1"/>
</dbReference>
<comment type="caution">
    <text evidence="3">The sequence shown here is derived from an EMBL/GenBank/DDBJ whole genome shotgun (WGS) entry which is preliminary data.</text>
</comment>
<evidence type="ECO:0000256" key="1">
    <source>
        <dbReference type="HAMAP-Rule" id="MF_01408"/>
    </source>
</evidence>
<feature type="active site" description="Involved in ionization of N3 of dUMP, leading to its activation" evidence="1">
    <location>
        <position position="321"/>
    </location>
</feature>
<dbReference type="HAMAP" id="MF_01408">
    <property type="entry name" value="ThyX"/>
    <property type="match status" value="1"/>
</dbReference>
<feature type="region of interest" description="Disordered" evidence="2">
    <location>
        <begin position="35"/>
        <end position="55"/>
    </location>
</feature>
<feature type="binding site" evidence="1">
    <location>
        <begin position="310"/>
        <end position="312"/>
    </location>
    <ligand>
        <name>FAD</name>
        <dbReference type="ChEBI" id="CHEBI:57692"/>
        <note>ligand shared between neighboring subunits</note>
    </ligand>
</feature>
<protein>
    <recommendedName>
        <fullName evidence="1">Flavin-dependent thymidylate synthase</fullName>
        <shortName evidence="1">FDTS</shortName>
        <ecNumber evidence="1">2.1.1.148</ecNumber>
    </recommendedName>
    <alternativeName>
        <fullName evidence="1">FAD-dependent thymidylate synthase</fullName>
    </alternativeName>
    <alternativeName>
        <fullName evidence="1">Thymidylate synthase ThyX</fullName>
        <shortName evidence="1">TS</shortName>
        <shortName evidence="1">TSase</shortName>
    </alternativeName>
</protein>
<comment type="cofactor">
    <cofactor evidence="1">
        <name>FAD</name>
        <dbReference type="ChEBI" id="CHEBI:57692"/>
    </cofactor>
    <text evidence="1">Binds 4 FAD per tetramer. Each FAD binding site is formed by three monomers.</text>
</comment>
<feature type="binding site" description="in other chain" evidence="1">
    <location>
        <position position="294"/>
    </location>
    <ligand>
        <name>dUMP</name>
        <dbReference type="ChEBI" id="CHEBI:246422"/>
        <note>ligand shared between dimeric partners</note>
    </ligand>
</feature>
<feature type="binding site" description="in other chain" evidence="1">
    <location>
        <begin position="218"/>
        <end position="222"/>
    </location>
    <ligand>
        <name>dUMP</name>
        <dbReference type="ChEBI" id="CHEBI:246422"/>
        <note>ligand shared between dimeric partners</note>
    </ligand>
</feature>
<organism evidence="3 4">
    <name type="scientific">Acetobacter malorum DSM 14337</name>
    <dbReference type="NCBI Taxonomy" id="1307910"/>
    <lineage>
        <taxon>Bacteria</taxon>
        <taxon>Pseudomonadati</taxon>
        <taxon>Pseudomonadota</taxon>
        <taxon>Alphaproteobacteria</taxon>
        <taxon>Acetobacterales</taxon>
        <taxon>Acetobacteraceae</taxon>
        <taxon>Acetobacter</taxon>
    </lineage>
</organism>
<comment type="similarity">
    <text evidence="1">Belongs to the thymidylate synthase ThyX family.</text>
</comment>
<feature type="binding site" evidence="1">
    <location>
        <position position="321"/>
    </location>
    <ligand>
        <name>dUMP</name>
        <dbReference type="ChEBI" id="CHEBI:246422"/>
        <note>ligand shared between dimeric partners</note>
    </ligand>
</feature>
<comment type="pathway">
    <text evidence="1">Pyrimidine metabolism; dTTP biosynthesis.</text>
</comment>
<keyword evidence="1" id="KW-0285">Flavoprotein</keyword>
<evidence type="ECO:0000313" key="4">
    <source>
        <dbReference type="Proteomes" id="UP001065047"/>
    </source>
</evidence>
<feature type="binding site" evidence="1">
    <location>
        <begin position="210"/>
        <end position="212"/>
    </location>
    <ligand>
        <name>FAD</name>
        <dbReference type="ChEBI" id="CHEBI:57692"/>
        <note>ligand shared between neighboring subunits</note>
    </ligand>
</feature>
<feature type="binding site" evidence="1">
    <location>
        <position position="187"/>
    </location>
    <ligand>
        <name>FAD</name>
        <dbReference type="ChEBI" id="CHEBI:57692"/>
        <note>ligand shared between neighboring subunits</note>
    </ligand>
</feature>
<dbReference type="InterPro" id="IPR003669">
    <property type="entry name" value="Thymidylate_synthase_ThyX"/>
</dbReference>
<reference evidence="3" key="1">
    <citation type="submission" date="2013-04" db="EMBL/GenBank/DDBJ databases">
        <title>The genome sequencing project of 58 acetic acid bacteria.</title>
        <authorList>
            <person name="Okamoto-Kainuma A."/>
            <person name="Ishikawa M."/>
            <person name="Umino S."/>
            <person name="Koizumi Y."/>
            <person name="Shiwa Y."/>
            <person name="Yoshikawa H."/>
            <person name="Matsutani M."/>
            <person name="Matsushita K."/>
        </authorList>
    </citation>
    <scope>NUCLEOTIDE SEQUENCE</scope>
    <source>
        <strain evidence="3">DSM 14337</strain>
    </source>
</reference>
<proteinExistence type="inferred from homology"/>